<name>A0A517T339_9BACT</name>
<feature type="transmembrane region" description="Helical" evidence="1">
    <location>
        <begin position="105"/>
        <end position="122"/>
    </location>
</feature>
<sequence>MANPLVCVYDDGSTKTPEERPLAAHMLLSVLSVLLNVSVTCFFLAYLVALLLELSRVRWTIPGRFVAVLLMMSVGLLAHVSYLFLRVINSPTGNSSGLLSSWAEWSLLLALGLAICFLIAFIRRPDTIISFYFLPLVLFTIVVGTQLGSWEPFARDRAADVWGIIHGLMMALGTGAVLIGFLAGVMYLVQSRRLKRKQLGGTRLRLPTLETLDRTNRQALVISTFAVAIGVVAGIIMNLNQTGKLNWSDSGIIFSFVLFGWLLVASAIEFFYSPASRGRKAFYMTLASLGFLLLALFSIVFSSHGVS</sequence>
<dbReference type="EMBL" id="CP036272">
    <property type="protein sequence ID" value="QDT62797.1"/>
    <property type="molecule type" value="Genomic_DNA"/>
</dbReference>
<keyword evidence="1" id="KW-1133">Transmembrane helix</keyword>
<feature type="transmembrane region" description="Helical" evidence="1">
    <location>
        <begin position="161"/>
        <end position="189"/>
    </location>
</feature>
<reference evidence="2 3" key="1">
    <citation type="submission" date="2019-02" db="EMBL/GenBank/DDBJ databases">
        <title>Deep-cultivation of Planctomycetes and their phenomic and genomic characterization uncovers novel biology.</title>
        <authorList>
            <person name="Wiegand S."/>
            <person name="Jogler M."/>
            <person name="Boedeker C."/>
            <person name="Pinto D."/>
            <person name="Vollmers J."/>
            <person name="Rivas-Marin E."/>
            <person name="Kohn T."/>
            <person name="Peeters S.H."/>
            <person name="Heuer A."/>
            <person name="Rast P."/>
            <person name="Oberbeckmann S."/>
            <person name="Bunk B."/>
            <person name="Jeske O."/>
            <person name="Meyerdierks A."/>
            <person name="Storesund J.E."/>
            <person name="Kallscheuer N."/>
            <person name="Luecker S."/>
            <person name="Lage O.M."/>
            <person name="Pohl T."/>
            <person name="Merkel B.J."/>
            <person name="Hornburger P."/>
            <person name="Mueller R.-W."/>
            <person name="Bruemmer F."/>
            <person name="Labrenz M."/>
            <person name="Spormann A.M."/>
            <person name="Op den Camp H."/>
            <person name="Overmann J."/>
            <person name="Amann R."/>
            <person name="Jetten M.S.M."/>
            <person name="Mascher T."/>
            <person name="Medema M.H."/>
            <person name="Devos D.P."/>
            <person name="Kaster A.-K."/>
            <person name="Ovreas L."/>
            <person name="Rohde M."/>
            <person name="Galperin M.Y."/>
            <person name="Jogler C."/>
        </authorList>
    </citation>
    <scope>NUCLEOTIDE SEQUENCE [LARGE SCALE GENOMIC DNA]</scope>
    <source>
        <strain evidence="2 3">SV_7m_r</strain>
    </source>
</reference>
<keyword evidence="1" id="KW-0472">Membrane</keyword>
<evidence type="ECO:0000313" key="2">
    <source>
        <dbReference type="EMBL" id="QDT62797.1"/>
    </source>
</evidence>
<evidence type="ECO:0000256" key="1">
    <source>
        <dbReference type="SAM" id="Phobius"/>
    </source>
</evidence>
<feature type="transmembrane region" description="Helical" evidence="1">
    <location>
        <begin position="281"/>
        <end position="301"/>
    </location>
</feature>
<keyword evidence="3" id="KW-1185">Reference proteome</keyword>
<proteinExistence type="predicted"/>
<accession>A0A517T339</accession>
<feature type="transmembrane region" description="Helical" evidence="1">
    <location>
        <begin position="219"/>
        <end position="239"/>
    </location>
</feature>
<evidence type="ECO:0000313" key="3">
    <source>
        <dbReference type="Proteomes" id="UP000315003"/>
    </source>
</evidence>
<dbReference type="Proteomes" id="UP000315003">
    <property type="component" value="Chromosome"/>
</dbReference>
<feature type="transmembrane region" description="Helical" evidence="1">
    <location>
        <begin position="129"/>
        <end position="149"/>
    </location>
</feature>
<gene>
    <name evidence="2" type="ORF">SV7mr_53480</name>
</gene>
<organism evidence="2 3">
    <name type="scientific">Stieleria bergensis</name>
    <dbReference type="NCBI Taxonomy" id="2528025"/>
    <lineage>
        <taxon>Bacteria</taxon>
        <taxon>Pseudomonadati</taxon>
        <taxon>Planctomycetota</taxon>
        <taxon>Planctomycetia</taxon>
        <taxon>Pirellulales</taxon>
        <taxon>Pirellulaceae</taxon>
        <taxon>Stieleria</taxon>
    </lineage>
</organism>
<dbReference type="AlphaFoldDB" id="A0A517T339"/>
<feature type="transmembrane region" description="Helical" evidence="1">
    <location>
        <begin position="64"/>
        <end position="85"/>
    </location>
</feature>
<feature type="transmembrane region" description="Helical" evidence="1">
    <location>
        <begin position="251"/>
        <end position="272"/>
    </location>
</feature>
<feature type="transmembrane region" description="Helical" evidence="1">
    <location>
        <begin position="26"/>
        <end position="52"/>
    </location>
</feature>
<keyword evidence="1" id="KW-0812">Transmembrane</keyword>
<protein>
    <submittedName>
        <fullName evidence="2">Cytochrome C assembly protein</fullName>
    </submittedName>
</protein>